<dbReference type="Pfam" id="PF12937">
    <property type="entry name" value="F-box-like"/>
    <property type="match status" value="1"/>
</dbReference>
<proteinExistence type="predicted"/>
<name>A0A5N7CR76_PETAA</name>
<dbReference type="SUPFAM" id="SSF50978">
    <property type="entry name" value="WD40 repeat-like"/>
    <property type="match status" value="1"/>
</dbReference>
<dbReference type="InterPro" id="IPR036047">
    <property type="entry name" value="F-box-like_dom_sf"/>
</dbReference>
<organism evidence="2">
    <name type="scientific">Petromyces alliaceus</name>
    <name type="common">Aspergillus alliaceus</name>
    <dbReference type="NCBI Taxonomy" id="209559"/>
    <lineage>
        <taxon>Eukaryota</taxon>
        <taxon>Fungi</taxon>
        <taxon>Dikarya</taxon>
        <taxon>Ascomycota</taxon>
        <taxon>Pezizomycotina</taxon>
        <taxon>Eurotiomycetes</taxon>
        <taxon>Eurotiomycetidae</taxon>
        <taxon>Eurotiales</taxon>
        <taxon>Aspergillaceae</taxon>
        <taxon>Aspergillus</taxon>
        <taxon>Aspergillus subgen. Circumdati</taxon>
    </lineage>
</organism>
<dbReference type="InterPro" id="IPR015943">
    <property type="entry name" value="WD40/YVTN_repeat-like_dom_sf"/>
</dbReference>
<dbReference type="PROSITE" id="PS50181">
    <property type="entry name" value="FBOX"/>
    <property type="match status" value="1"/>
</dbReference>
<dbReference type="SUPFAM" id="SSF81383">
    <property type="entry name" value="F-box domain"/>
    <property type="match status" value="1"/>
</dbReference>
<sequence length="609" mass="69675">MLSRLPPEIVYSIATYIHCANDLVHVSQTCRQLHEVLSAENWRIFRIFIQNQFPGFVPPSSRDIPFWKDAAQALTSRSRALDRHSIISRFVVRPLRRDEETDLITRTDNPTLGYRPAIDSYEFWNGNTWADRKEVLAWGAGHEIVMRIRQYGEGQDLNWIMFNDLDTVNSHDDICGLHLLKPGHYLKEEENEHLIFGRMRGELLHLAINPREDRHDYVQRFKTSSSGLDHIDLSEGSDPILAAHNQDGTISFYSTTKEEAEVQQFGRITIESRLAARNKCSKFLSPNLFALGTGHNENALAISSISSERLALEREFNVRSLNLDDRVGLTSRTTISAIAPLCGQISRESAGNVFLAAWGDLRIRLHDVRSNRGYEYTYEDPCDQNQIYCLLPFGHDRFLAGAGGDAVVKIFDLRMPKTYSYTDARVSSVYQHNEPRPRPRVAERQSPLTNSISYPRKDLNIFLFYSPPLYINPMRRRFRASSPYRGAIYSLSSPSPLSPTVYAGVTDGIVRLDFASTDDLTGPGMHWYRDPLDLSMETLQGETTSDHERVLELSGYERPEPGDTTTTSKLRSQQRYACVGPEDVRNELLTGWDRRWKPLERSAAWRRQD</sequence>
<protein>
    <recommendedName>
        <fullName evidence="1">F-box domain-containing protein</fullName>
    </recommendedName>
</protein>
<dbReference type="InterPro" id="IPR001810">
    <property type="entry name" value="F-box_dom"/>
</dbReference>
<dbReference type="Proteomes" id="UP000326877">
    <property type="component" value="Unassembled WGS sequence"/>
</dbReference>
<dbReference type="OrthoDB" id="1259151at2759"/>
<dbReference type="Gene3D" id="2.130.10.10">
    <property type="entry name" value="YVTN repeat-like/Quinoprotein amine dehydrogenase"/>
    <property type="match status" value="1"/>
</dbReference>
<reference evidence="2" key="1">
    <citation type="submission" date="2019-04" db="EMBL/GenBank/DDBJ databases">
        <title>Friends and foes A comparative genomics studyof 23 Aspergillus species from section Flavi.</title>
        <authorList>
            <consortium name="DOE Joint Genome Institute"/>
            <person name="Kjaerbolling I."/>
            <person name="Vesth T."/>
            <person name="Frisvad J.C."/>
            <person name="Nybo J.L."/>
            <person name="Theobald S."/>
            <person name="Kildgaard S."/>
            <person name="Isbrandt T."/>
            <person name="Kuo A."/>
            <person name="Sato A."/>
            <person name="Lyhne E.K."/>
            <person name="Kogle M.E."/>
            <person name="Wiebenga A."/>
            <person name="Kun R.S."/>
            <person name="Lubbers R.J."/>
            <person name="Makela M.R."/>
            <person name="Barry K."/>
            <person name="Chovatia M."/>
            <person name="Clum A."/>
            <person name="Daum C."/>
            <person name="Haridas S."/>
            <person name="He G."/>
            <person name="LaButti K."/>
            <person name="Lipzen A."/>
            <person name="Mondo S."/>
            <person name="Riley R."/>
            <person name="Salamov A."/>
            <person name="Simmons B.A."/>
            <person name="Magnuson J.K."/>
            <person name="Henrissat B."/>
            <person name="Mortensen U.H."/>
            <person name="Larsen T.O."/>
            <person name="Devries R.P."/>
            <person name="Grigoriev I.V."/>
            <person name="Machida M."/>
            <person name="Baker S.E."/>
            <person name="Andersen M.R."/>
        </authorList>
    </citation>
    <scope>NUCLEOTIDE SEQUENCE [LARGE SCALE GENOMIC DNA]</scope>
    <source>
        <strain evidence="2">IBT 14317</strain>
    </source>
</reference>
<feature type="domain" description="F-box" evidence="1">
    <location>
        <begin position="1"/>
        <end position="45"/>
    </location>
</feature>
<dbReference type="AlphaFoldDB" id="A0A5N7CR76"/>
<dbReference type="EMBL" id="ML735214">
    <property type="protein sequence ID" value="KAE8396605.1"/>
    <property type="molecule type" value="Genomic_DNA"/>
</dbReference>
<dbReference type="InterPro" id="IPR036322">
    <property type="entry name" value="WD40_repeat_dom_sf"/>
</dbReference>
<gene>
    <name evidence="2" type="ORF">BDV23DRAFT_177600</name>
</gene>
<evidence type="ECO:0000313" key="2">
    <source>
        <dbReference type="EMBL" id="KAE8396605.1"/>
    </source>
</evidence>
<accession>A0A5N7CR76</accession>
<evidence type="ECO:0000259" key="1">
    <source>
        <dbReference type="PROSITE" id="PS50181"/>
    </source>
</evidence>
<dbReference type="CDD" id="cd09917">
    <property type="entry name" value="F-box_SF"/>
    <property type="match status" value="1"/>
</dbReference>